<name>A0A8T0FWQ6_ARGBR</name>
<dbReference type="Proteomes" id="UP000807504">
    <property type="component" value="Unassembled WGS sequence"/>
</dbReference>
<evidence type="ECO:0000313" key="2">
    <source>
        <dbReference type="EMBL" id="KAF8795564.1"/>
    </source>
</evidence>
<dbReference type="AlphaFoldDB" id="A0A8T0FWQ6"/>
<keyword evidence="3" id="KW-1185">Reference proteome</keyword>
<protein>
    <submittedName>
        <fullName evidence="2">Uncharacterized protein</fullName>
    </submittedName>
</protein>
<evidence type="ECO:0000313" key="3">
    <source>
        <dbReference type="Proteomes" id="UP000807504"/>
    </source>
</evidence>
<reference evidence="2" key="2">
    <citation type="submission" date="2020-06" db="EMBL/GenBank/DDBJ databases">
        <authorList>
            <person name="Sheffer M."/>
        </authorList>
    </citation>
    <scope>NUCLEOTIDE SEQUENCE</scope>
</reference>
<comment type="caution">
    <text evidence="2">The sequence shown here is derived from an EMBL/GenBank/DDBJ whole genome shotgun (WGS) entry which is preliminary data.</text>
</comment>
<gene>
    <name evidence="2" type="ORF">HNY73_000053</name>
</gene>
<feature type="region of interest" description="Disordered" evidence="1">
    <location>
        <begin position="43"/>
        <end position="62"/>
    </location>
</feature>
<proteinExistence type="predicted"/>
<dbReference type="EMBL" id="JABXBU010000001">
    <property type="protein sequence ID" value="KAF8795564.1"/>
    <property type="molecule type" value="Genomic_DNA"/>
</dbReference>
<evidence type="ECO:0000256" key="1">
    <source>
        <dbReference type="SAM" id="MobiDB-lite"/>
    </source>
</evidence>
<reference evidence="2" key="1">
    <citation type="journal article" date="2020" name="bioRxiv">
        <title>Chromosome-level reference genome of the European wasp spider Argiope bruennichi: a resource for studies on range expansion and evolutionary adaptation.</title>
        <authorList>
            <person name="Sheffer M.M."/>
            <person name="Hoppe A."/>
            <person name="Krehenwinkel H."/>
            <person name="Uhl G."/>
            <person name="Kuss A.W."/>
            <person name="Jensen L."/>
            <person name="Jensen C."/>
            <person name="Gillespie R.G."/>
            <person name="Hoff K.J."/>
            <person name="Prost S."/>
        </authorList>
    </citation>
    <scope>NUCLEOTIDE SEQUENCE</scope>
</reference>
<accession>A0A8T0FWQ6</accession>
<sequence length="113" mass="13046">MTASHPFFSRIMENEINNHDSKKGFSIGEKNVNANIWTKMKDSAGKETGQAHHENVPKRDSSCRIQLKDIADDAGLERRMNGKLIQDDEKVKRNILCEFKLREEDLLRENFVS</sequence>
<organism evidence="2 3">
    <name type="scientific">Argiope bruennichi</name>
    <name type="common">Wasp spider</name>
    <name type="synonym">Aranea bruennichi</name>
    <dbReference type="NCBI Taxonomy" id="94029"/>
    <lineage>
        <taxon>Eukaryota</taxon>
        <taxon>Metazoa</taxon>
        <taxon>Ecdysozoa</taxon>
        <taxon>Arthropoda</taxon>
        <taxon>Chelicerata</taxon>
        <taxon>Arachnida</taxon>
        <taxon>Araneae</taxon>
        <taxon>Araneomorphae</taxon>
        <taxon>Entelegynae</taxon>
        <taxon>Araneoidea</taxon>
        <taxon>Araneidae</taxon>
        <taxon>Argiope</taxon>
    </lineage>
</organism>